<reference evidence="10" key="1">
    <citation type="submission" date="2022-08" db="UniProtKB">
        <authorList>
            <consortium name="EnsemblMetazoa"/>
        </authorList>
    </citation>
    <scope>IDENTIFICATION</scope>
    <source>
        <strain evidence="10">05x7-T-G4-1.051#20</strain>
    </source>
</reference>
<proteinExistence type="predicted"/>
<evidence type="ECO:0000313" key="10">
    <source>
        <dbReference type="EnsemblMetazoa" id="G10104.1:cds"/>
    </source>
</evidence>
<dbReference type="InterPro" id="IPR008979">
    <property type="entry name" value="Galactose-bd-like_sf"/>
</dbReference>
<keyword evidence="4" id="KW-0130">Cell adhesion</keyword>
<evidence type="ECO:0000259" key="9">
    <source>
        <dbReference type="PROSITE" id="PS50022"/>
    </source>
</evidence>
<evidence type="ECO:0000256" key="1">
    <source>
        <dbReference type="ARBA" id="ARBA00004184"/>
    </source>
</evidence>
<name>A0A8W8HLD9_MAGGI</name>
<dbReference type="PANTHER" id="PTHR46806:SF5">
    <property type="entry name" value="F5_8 TYPE C DOMAIN-CONTAINING PROTEIN"/>
    <property type="match status" value="1"/>
</dbReference>
<evidence type="ECO:0000313" key="11">
    <source>
        <dbReference type="Proteomes" id="UP000005408"/>
    </source>
</evidence>
<evidence type="ECO:0000256" key="6">
    <source>
        <dbReference type="ARBA" id="ARBA00023157"/>
    </source>
</evidence>
<keyword evidence="3" id="KW-0964">Secreted</keyword>
<dbReference type="GO" id="GO:0012505">
    <property type="term" value="C:endomembrane system"/>
    <property type="evidence" value="ECO:0007669"/>
    <property type="project" value="UniProtKB-SubCell"/>
</dbReference>
<dbReference type="AlphaFoldDB" id="A0A8W8HLD9"/>
<keyword evidence="8" id="KW-0732">Signal</keyword>
<dbReference type="PROSITE" id="PS50022">
    <property type="entry name" value="FA58C_3"/>
    <property type="match status" value="2"/>
</dbReference>
<dbReference type="SMART" id="SM00231">
    <property type="entry name" value="FA58C"/>
    <property type="match status" value="2"/>
</dbReference>
<keyword evidence="11" id="KW-1185">Reference proteome</keyword>
<dbReference type="Pfam" id="PF00754">
    <property type="entry name" value="F5_F8_type_C"/>
    <property type="match status" value="2"/>
</dbReference>
<feature type="chain" id="PRO_5036469240" description="F5/8 type C domain-containing protein" evidence="8">
    <location>
        <begin position="25"/>
        <end position="440"/>
    </location>
</feature>
<evidence type="ECO:0000256" key="4">
    <source>
        <dbReference type="ARBA" id="ARBA00022889"/>
    </source>
</evidence>
<evidence type="ECO:0000256" key="8">
    <source>
        <dbReference type="SAM" id="SignalP"/>
    </source>
</evidence>
<keyword evidence="7" id="KW-1133">Transmembrane helix</keyword>
<keyword evidence="5 7" id="KW-0472">Membrane</keyword>
<evidence type="ECO:0000256" key="2">
    <source>
        <dbReference type="ARBA" id="ARBA00004613"/>
    </source>
</evidence>
<feature type="transmembrane region" description="Helical" evidence="7">
    <location>
        <begin position="401"/>
        <end position="428"/>
    </location>
</feature>
<dbReference type="PANTHER" id="PTHR46806">
    <property type="entry name" value="F5/8 TYPE C DOMAIN-CONTAINING PROTEIN"/>
    <property type="match status" value="1"/>
</dbReference>
<dbReference type="GO" id="GO:0005576">
    <property type="term" value="C:extracellular region"/>
    <property type="evidence" value="ECO:0007669"/>
    <property type="project" value="UniProtKB-SubCell"/>
</dbReference>
<dbReference type="SUPFAM" id="SSF49785">
    <property type="entry name" value="Galactose-binding domain-like"/>
    <property type="match status" value="2"/>
</dbReference>
<organism evidence="10 11">
    <name type="scientific">Magallana gigas</name>
    <name type="common">Pacific oyster</name>
    <name type="synonym">Crassostrea gigas</name>
    <dbReference type="NCBI Taxonomy" id="29159"/>
    <lineage>
        <taxon>Eukaryota</taxon>
        <taxon>Metazoa</taxon>
        <taxon>Spiralia</taxon>
        <taxon>Lophotrochozoa</taxon>
        <taxon>Mollusca</taxon>
        <taxon>Bivalvia</taxon>
        <taxon>Autobranchia</taxon>
        <taxon>Pteriomorphia</taxon>
        <taxon>Ostreida</taxon>
        <taxon>Ostreoidea</taxon>
        <taxon>Ostreidae</taxon>
        <taxon>Magallana</taxon>
    </lineage>
</organism>
<feature type="signal peptide" evidence="8">
    <location>
        <begin position="1"/>
        <end position="24"/>
    </location>
</feature>
<comment type="subcellular location">
    <subcellularLocation>
        <location evidence="1">Endomembrane system</location>
        <topology evidence="1">Peripheral membrane protein</topology>
    </subcellularLocation>
    <subcellularLocation>
        <location evidence="2">Secreted</location>
    </subcellularLocation>
</comment>
<dbReference type="GO" id="GO:0005886">
    <property type="term" value="C:plasma membrane"/>
    <property type="evidence" value="ECO:0007669"/>
    <property type="project" value="TreeGrafter"/>
</dbReference>
<sequence length="440" mass="48776">MIPGIQHRCIFLLIVAGWLATGKASTCNETLVDTVTNDKLTASSKLGDWVSVEKSRLSSGNGWMPEDTDNNPWIQVDFEQPLTVKAIVTKGSGNVGDKYVEKYMVTYSNTTSTWITVTNGTSKEFTANSDTTTAVINNLPDPIVARYIRLYPTECRKYCILRFDVIGCRASECSKNMVDNVTDDKLTASSSKTRDGFINPDMAKLSSNGWSPNSIDTYPWIQVDFGRHIAIKGVVSMGSGIGLNAYVKEYRVNYSSTTSNWRTVVDAEFQLHTFTANTDPTTPVTNYLPSPIVARYVRILPTNFYFYISLRFDVIGCEASPATSTVVGATQLADTTFKPTLFNSTQVGFCTCICTETNDSMTPQKVQARIETIVQNLTVSKKKTSKYLRSKTSAQDSRPEVVYVGSVAIVILCMFASLIVLPDLYTLLRFIYGMLKCKEK</sequence>
<dbReference type="EnsemblMetazoa" id="G10104.1">
    <property type="protein sequence ID" value="G10104.1:cds"/>
    <property type="gene ID" value="G10104"/>
</dbReference>
<keyword evidence="6" id="KW-1015">Disulfide bond</keyword>
<feature type="domain" description="F5/8 type C" evidence="9">
    <location>
        <begin position="27"/>
        <end position="153"/>
    </location>
</feature>
<dbReference type="Proteomes" id="UP000005408">
    <property type="component" value="Unassembled WGS sequence"/>
</dbReference>
<evidence type="ECO:0000256" key="7">
    <source>
        <dbReference type="SAM" id="Phobius"/>
    </source>
</evidence>
<feature type="domain" description="F5/8 type C" evidence="9">
    <location>
        <begin position="168"/>
        <end position="317"/>
    </location>
</feature>
<dbReference type="CDD" id="cd00057">
    <property type="entry name" value="FA58C"/>
    <property type="match status" value="2"/>
</dbReference>
<dbReference type="InterPro" id="IPR050633">
    <property type="entry name" value="Neuropilin_MCO_CoagFactor"/>
</dbReference>
<keyword evidence="7" id="KW-0812">Transmembrane</keyword>
<dbReference type="GO" id="GO:0038023">
    <property type="term" value="F:signaling receptor activity"/>
    <property type="evidence" value="ECO:0007669"/>
    <property type="project" value="TreeGrafter"/>
</dbReference>
<protein>
    <recommendedName>
        <fullName evidence="9">F5/8 type C domain-containing protein</fullName>
    </recommendedName>
</protein>
<evidence type="ECO:0000256" key="5">
    <source>
        <dbReference type="ARBA" id="ARBA00023136"/>
    </source>
</evidence>
<dbReference type="InterPro" id="IPR000421">
    <property type="entry name" value="FA58C"/>
</dbReference>
<dbReference type="Gene3D" id="2.60.120.260">
    <property type="entry name" value="Galactose-binding domain-like"/>
    <property type="match status" value="2"/>
</dbReference>
<accession>A0A8W8HLD9</accession>
<evidence type="ECO:0000256" key="3">
    <source>
        <dbReference type="ARBA" id="ARBA00022525"/>
    </source>
</evidence>
<dbReference type="GO" id="GO:0007155">
    <property type="term" value="P:cell adhesion"/>
    <property type="evidence" value="ECO:0007669"/>
    <property type="project" value="UniProtKB-KW"/>
</dbReference>
<dbReference type="PROSITE" id="PS01285">
    <property type="entry name" value="FA58C_1"/>
    <property type="match status" value="1"/>
</dbReference>